<keyword evidence="12" id="KW-0131">Cell cycle</keyword>
<dbReference type="GO" id="GO:0048511">
    <property type="term" value="P:rhythmic process"/>
    <property type="evidence" value="ECO:0007669"/>
    <property type="project" value="UniProtKB-KW"/>
</dbReference>
<evidence type="ECO:0000256" key="6">
    <source>
        <dbReference type="ARBA" id="ARBA00023002"/>
    </source>
</evidence>
<name>A0A1B6D3E0_9HEMI</name>
<dbReference type="Pfam" id="PF13621">
    <property type="entry name" value="Cupin_8"/>
    <property type="match status" value="1"/>
</dbReference>
<dbReference type="GO" id="GO:0005634">
    <property type="term" value="C:nucleus"/>
    <property type="evidence" value="ECO:0007669"/>
    <property type="project" value="UniProtKB-SubCell"/>
</dbReference>
<protein>
    <recommendedName>
        <fullName evidence="13">JmjC domain-containing protein 5</fullName>
    </recommendedName>
</protein>
<keyword evidence="10" id="KW-0804">Transcription</keyword>
<dbReference type="AlphaFoldDB" id="A0A1B6D3E0"/>
<dbReference type="InterPro" id="IPR003347">
    <property type="entry name" value="JmjC_dom"/>
</dbReference>
<evidence type="ECO:0000256" key="12">
    <source>
        <dbReference type="ARBA" id="ARBA00023306"/>
    </source>
</evidence>
<keyword evidence="7" id="KW-0408">Iron</keyword>
<dbReference type="InterPro" id="IPR041667">
    <property type="entry name" value="Cupin_8"/>
</dbReference>
<evidence type="ECO:0000256" key="13">
    <source>
        <dbReference type="ARBA" id="ARBA00049800"/>
    </source>
</evidence>
<dbReference type="Pfam" id="PF24472">
    <property type="entry name" value="ARM_KDM8_N"/>
    <property type="match status" value="1"/>
</dbReference>
<proteinExistence type="predicted"/>
<dbReference type="PROSITE" id="PS51184">
    <property type="entry name" value="JMJC"/>
    <property type="match status" value="1"/>
</dbReference>
<evidence type="ECO:0000256" key="8">
    <source>
        <dbReference type="ARBA" id="ARBA00023015"/>
    </source>
</evidence>
<evidence type="ECO:0000256" key="10">
    <source>
        <dbReference type="ARBA" id="ARBA00023163"/>
    </source>
</evidence>
<comment type="cofactor">
    <cofactor evidence="1">
        <name>Fe(2+)</name>
        <dbReference type="ChEBI" id="CHEBI:29033"/>
    </cofactor>
</comment>
<dbReference type="EMBL" id="GEDC01017101">
    <property type="protein sequence ID" value="JAS20197.1"/>
    <property type="molecule type" value="Transcribed_RNA"/>
</dbReference>
<evidence type="ECO:0000256" key="11">
    <source>
        <dbReference type="ARBA" id="ARBA00023242"/>
    </source>
</evidence>
<evidence type="ECO:0000256" key="4">
    <source>
        <dbReference type="ARBA" id="ARBA00022853"/>
    </source>
</evidence>
<accession>A0A1B6D3E0</accession>
<reference evidence="15" key="1">
    <citation type="submission" date="2015-12" db="EMBL/GenBank/DDBJ databases">
        <title>De novo transcriptome assembly of four potential Pierce s Disease insect vectors from Arizona vineyards.</title>
        <authorList>
            <person name="Tassone E.E."/>
        </authorList>
    </citation>
    <scope>NUCLEOTIDE SEQUENCE</scope>
</reference>
<evidence type="ECO:0000256" key="1">
    <source>
        <dbReference type="ARBA" id="ARBA00001954"/>
    </source>
</evidence>
<feature type="domain" description="JmjC" evidence="14">
    <location>
        <begin position="257"/>
        <end position="407"/>
    </location>
</feature>
<keyword evidence="3" id="KW-0479">Metal-binding</keyword>
<keyword evidence="9" id="KW-0090">Biological rhythms</keyword>
<evidence type="ECO:0000256" key="2">
    <source>
        <dbReference type="ARBA" id="ARBA00004123"/>
    </source>
</evidence>
<keyword evidence="4" id="KW-0156">Chromatin regulator</keyword>
<dbReference type="PANTHER" id="PTHR12461:SF106">
    <property type="entry name" value="BIFUNCTIONAL PEPTIDASE AND ARGINYL-HYDROXYLASE JMJD5"/>
    <property type="match status" value="1"/>
</dbReference>
<dbReference type="SMART" id="SM00558">
    <property type="entry name" value="JmjC"/>
    <property type="match status" value="1"/>
</dbReference>
<evidence type="ECO:0000256" key="9">
    <source>
        <dbReference type="ARBA" id="ARBA00023108"/>
    </source>
</evidence>
<dbReference type="SUPFAM" id="SSF51197">
    <property type="entry name" value="Clavaminate synthase-like"/>
    <property type="match status" value="1"/>
</dbReference>
<comment type="subcellular location">
    <subcellularLocation>
        <location evidence="2">Nucleus</location>
    </subcellularLocation>
</comment>
<keyword evidence="11" id="KW-0539">Nucleus</keyword>
<dbReference type="InterPro" id="IPR056520">
    <property type="entry name" value="ARM_KDM8_N"/>
</dbReference>
<keyword evidence="8" id="KW-0805">Transcription regulation</keyword>
<dbReference type="PANTHER" id="PTHR12461">
    <property type="entry name" value="HYPOXIA-INDUCIBLE FACTOR 1 ALPHA INHIBITOR-RELATED"/>
    <property type="match status" value="1"/>
</dbReference>
<gene>
    <name evidence="15" type="ORF">g.11197</name>
</gene>
<organism evidence="15">
    <name type="scientific">Clastoptera arizonana</name>
    <name type="common">Arizona spittle bug</name>
    <dbReference type="NCBI Taxonomy" id="38151"/>
    <lineage>
        <taxon>Eukaryota</taxon>
        <taxon>Metazoa</taxon>
        <taxon>Ecdysozoa</taxon>
        <taxon>Arthropoda</taxon>
        <taxon>Hexapoda</taxon>
        <taxon>Insecta</taxon>
        <taxon>Pterygota</taxon>
        <taxon>Neoptera</taxon>
        <taxon>Paraneoptera</taxon>
        <taxon>Hemiptera</taxon>
        <taxon>Auchenorrhyncha</taxon>
        <taxon>Cercopoidea</taxon>
        <taxon>Clastopteridae</taxon>
        <taxon>Clastoptera</taxon>
    </lineage>
</organism>
<evidence type="ECO:0000313" key="15">
    <source>
        <dbReference type="EMBL" id="JAS20197.1"/>
    </source>
</evidence>
<keyword evidence="6" id="KW-0560">Oxidoreductase</keyword>
<sequence length="407" mass="46419">MCEINLTSFSMELNSLLPKNFKNDIQNIEPDIMVLLDECFELLHEKSGSGEAINVSQIIIDITWEQLNTGHWSEVEDSERQIYALASLLKVVAMVQNVKQEPQEKIREILEAALKVVDMGLLLGSSYTTELNHIANLLNSALYTDEVKDFESSRPTSEVLIKVDTEPLKSLHCPSLETFSAEHFYPRQPVKLIGCISHWKALKCWKDVNYLLRVAGGRTVPIELGSKYTDSDWSQKLMTLRTFISKYVVNAESSENAYLAQHQLFNQIPELKQDIVVPDYCCCSDNQGSELDNKDVDINAWFGPGGTVSPLHYDPKHNLLSQVVGSKRIILYPPKLSESLYPHDGKFLNNTSQVDPENPDYKMFPKYRDTMGLQCTLNPGEMLYIPPAWWHHVRALDISFSVSFWWE</sequence>
<evidence type="ECO:0000256" key="5">
    <source>
        <dbReference type="ARBA" id="ARBA00022964"/>
    </source>
</evidence>
<evidence type="ECO:0000256" key="3">
    <source>
        <dbReference type="ARBA" id="ARBA00022723"/>
    </source>
</evidence>
<dbReference type="GO" id="GO:0046872">
    <property type="term" value="F:metal ion binding"/>
    <property type="evidence" value="ECO:0007669"/>
    <property type="project" value="UniProtKB-KW"/>
</dbReference>
<keyword evidence="5" id="KW-0223">Dioxygenase</keyword>
<dbReference type="Gene3D" id="2.60.120.650">
    <property type="entry name" value="Cupin"/>
    <property type="match status" value="1"/>
</dbReference>
<dbReference type="GO" id="GO:0051864">
    <property type="term" value="F:histone H3K36 demethylase activity"/>
    <property type="evidence" value="ECO:0007669"/>
    <property type="project" value="TreeGrafter"/>
</dbReference>
<evidence type="ECO:0000259" key="14">
    <source>
        <dbReference type="PROSITE" id="PS51184"/>
    </source>
</evidence>
<evidence type="ECO:0000256" key="7">
    <source>
        <dbReference type="ARBA" id="ARBA00023004"/>
    </source>
</evidence>